<feature type="coiled-coil region" evidence="1">
    <location>
        <begin position="228"/>
        <end position="255"/>
    </location>
</feature>
<dbReference type="AlphaFoldDB" id="A0A8C4ZTU9"/>
<name>A0A8C4ZTU9_GADMO</name>
<evidence type="ECO:0000313" key="4">
    <source>
        <dbReference type="Proteomes" id="UP000694546"/>
    </source>
</evidence>
<feature type="region of interest" description="Disordered" evidence="2">
    <location>
        <begin position="142"/>
        <end position="161"/>
    </location>
</feature>
<dbReference type="Proteomes" id="UP000694546">
    <property type="component" value="Chromosome 3"/>
</dbReference>
<dbReference type="GO" id="GO:0003146">
    <property type="term" value="P:heart jogging"/>
    <property type="evidence" value="ECO:0007669"/>
    <property type="project" value="Ensembl"/>
</dbReference>
<dbReference type="GO" id="GO:0005929">
    <property type="term" value="C:cilium"/>
    <property type="evidence" value="ECO:0007669"/>
    <property type="project" value="TreeGrafter"/>
</dbReference>
<dbReference type="GO" id="GO:0060287">
    <property type="term" value="P:epithelial cilium movement involved in determination of left/right asymmetry"/>
    <property type="evidence" value="ECO:0007669"/>
    <property type="project" value="Ensembl"/>
</dbReference>
<sequence length="890" mass="99716">MEQAIGQDPSNVPVETDALGDSSDGEQTEPGPDERPGRPEDAVPPLSEPDDVDEDQTTPWFPTAEGSREEEEDEEEEKIILDPDHPLVRGFQNALKNQLTRKLQRLELDLKDKNAQLKAEAKGVQELGEKVYQVQAALARRQSQLEDHHRTSAQMASDRREAQEKLEVVKKQYSRTTSEVAQERSQGEAPLPPTTLPAEYPRDRGPPPVSSGPLTWPAFPRRVQDLYVDRLTKDLERVTEEAAVYEAQGAAQKRETQAVSETLSEVQLETDSLAMEKRQLLQQWDSSLVGMRRRDEAFSAMQDPGAAAVPALEGELDAYRRSIVREQEKNEALTLQLKRAQLDALNSTKLIAKSRARQEALQAEYSTYARTLTEDGLLGEQRAELTGLGRGLEKESGVRLELEERVVTQMQKGLIHDKDAKYSKHLAGKMATLKKERMSQLWKLEAEVAAAGLASSEASHRLDALAVERASLEAVVSKQTRVLATSQAKVTSCMTVIERNQATVNGYNSKIQKITASTGSAELTPLQMQAQALGGQLEELEASIKKEQHRWSVQQGVLVALTQERQANGEKTRKLLTQHTILQQRKLRTQSMHYEEHRREQAELAKGMSSMRGDMLKLSSLISKNDQQQQALEQDNSLMEAEFTQKLKVRPRPTCVCECARQVMLWERKSQLARETRAALDCDAGQGDIRAMKAEIHRMEVRYGQLQKQQERLLRESEATVERRETLLLQAERGAGGARDGKQTTTVSQMHRTNQGLRRKILDTNKSQVRLGLGISEKKQELSELRGTHADMTSDIHNLQDTKERNLSQLVSLQGRAKLLQAVRDGRYTPLSTPEAVDEALRRQWERVHAVSAILHRVCQESPQNQGALRALTRSLAARVQASSPGPDTA</sequence>
<dbReference type="GeneTree" id="ENSGT00440000035688"/>
<dbReference type="OMA" id="RMQRIQK"/>
<dbReference type="PANTHER" id="PTHR16275">
    <property type="entry name" value="COILED-COIL DOMAIN-CONTAINING PROTEIN 40"/>
    <property type="match status" value="1"/>
</dbReference>
<keyword evidence="4" id="KW-1185">Reference proteome</keyword>
<dbReference type="GO" id="GO:0005737">
    <property type="term" value="C:cytoplasm"/>
    <property type="evidence" value="ECO:0007669"/>
    <property type="project" value="TreeGrafter"/>
</dbReference>
<feature type="region of interest" description="Disordered" evidence="2">
    <location>
        <begin position="1"/>
        <end position="85"/>
    </location>
</feature>
<dbReference type="GO" id="GO:0001947">
    <property type="term" value="P:heart looping"/>
    <property type="evidence" value="ECO:0007669"/>
    <property type="project" value="Ensembl"/>
</dbReference>
<dbReference type="PANTHER" id="PTHR16275:SF8">
    <property type="entry name" value="COILED-COIL DOMAIN-CONTAINING PROTEIN 40"/>
    <property type="match status" value="1"/>
</dbReference>
<feature type="region of interest" description="Disordered" evidence="2">
    <location>
        <begin position="733"/>
        <end position="752"/>
    </location>
</feature>
<evidence type="ECO:0000256" key="1">
    <source>
        <dbReference type="SAM" id="Coils"/>
    </source>
</evidence>
<feature type="compositionally biased region" description="Basic and acidic residues" evidence="2">
    <location>
        <begin position="32"/>
        <end position="41"/>
    </location>
</feature>
<dbReference type="GO" id="GO:0048793">
    <property type="term" value="P:pronephros development"/>
    <property type="evidence" value="ECO:0007669"/>
    <property type="project" value="Ensembl"/>
</dbReference>
<feature type="compositionally biased region" description="Acidic residues" evidence="2">
    <location>
        <begin position="68"/>
        <end position="77"/>
    </location>
</feature>
<feature type="coiled-coil region" evidence="1">
    <location>
        <begin position="96"/>
        <end position="123"/>
    </location>
</feature>
<organism evidence="3 4">
    <name type="scientific">Gadus morhua</name>
    <name type="common">Atlantic cod</name>
    <dbReference type="NCBI Taxonomy" id="8049"/>
    <lineage>
        <taxon>Eukaryota</taxon>
        <taxon>Metazoa</taxon>
        <taxon>Chordata</taxon>
        <taxon>Craniata</taxon>
        <taxon>Vertebrata</taxon>
        <taxon>Euteleostomi</taxon>
        <taxon>Actinopterygii</taxon>
        <taxon>Neopterygii</taxon>
        <taxon>Teleostei</taxon>
        <taxon>Neoteleostei</taxon>
        <taxon>Acanthomorphata</taxon>
        <taxon>Zeiogadaria</taxon>
        <taxon>Gadariae</taxon>
        <taxon>Gadiformes</taxon>
        <taxon>Gadoidei</taxon>
        <taxon>Gadidae</taxon>
        <taxon>Gadus</taxon>
    </lineage>
</organism>
<dbReference type="InterPro" id="IPR037386">
    <property type="entry name" value="CCDC40"/>
</dbReference>
<protein>
    <submittedName>
        <fullName evidence="3">Coiled-coil domain 40 molecular ruler complex subunit</fullName>
    </submittedName>
</protein>
<feature type="coiled-coil region" evidence="1">
    <location>
        <begin position="316"/>
        <end position="343"/>
    </location>
</feature>
<keyword evidence="1" id="KW-0175">Coiled coil</keyword>
<feature type="region of interest" description="Disordered" evidence="2">
    <location>
        <begin position="173"/>
        <end position="216"/>
    </location>
</feature>
<evidence type="ECO:0000256" key="2">
    <source>
        <dbReference type="SAM" id="MobiDB-lite"/>
    </source>
</evidence>
<feature type="compositionally biased region" description="Polar residues" evidence="2">
    <location>
        <begin position="743"/>
        <end position="752"/>
    </location>
</feature>
<dbReference type="GO" id="GO:0005576">
    <property type="term" value="C:extracellular region"/>
    <property type="evidence" value="ECO:0007669"/>
    <property type="project" value="GOC"/>
</dbReference>
<evidence type="ECO:0000313" key="3">
    <source>
        <dbReference type="Ensembl" id="ENSGMOP00000020558.2"/>
    </source>
</evidence>
<proteinExistence type="predicted"/>
<reference evidence="3" key="2">
    <citation type="submission" date="2025-09" db="UniProtKB">
        <authorList>
            <consortium name="Ensembl"/>
        </authorList>
    </citation>
    <scope>IDENTIFICATION</scope>
</reference>
<reference evidence="3" key="1">
    <citation type="submission" date="2025-08" db="UniProtKB">
        <authorList>
            <consortium name="Ensembl"/>
        </authorList>
    </citation>
    <scope>IDENTIFICATION</scope>
</reference>
<dbReference type="Pfam" id="PF08647">
    <property type="entry name" value="BRE1"/>
    <property type="match status" value="1"/>
</dbReference>
<dbReference type="Ensembl" id="ENSGMOT00000021060.2">
    <property type="protein sequence ID" value="ENSGMOP00000020558.2"/>
    <property type="gene ID" value="ENSGMOG00000019106.2"/>
</dbReference>
<accession>A0A8C4ZTU9</accession>
<dbReference type="GO" id="GO:0035082">
    <property type="term" value="P:axoneme assembly"/>
    <property type="evidence" value="ECO:0007669"/>
    <property type="project" value="Ensembl"/>
</dbReference>
<feature type="coiled-coil region" evidence="1">
    <location>
        <begin position="689"/>
        <end position="716"/>
    </location>
</feature>